<gene>
    <name evidence="4" type="ORF">Sango_1911500</name>
</gene>
<keyword evidence="1" id="KW-0175">Coiled coil</keyword>
<evidence type="ECO:0000256" key="1">
    <source>
        <dbReference type="SAM" id="Coils"/>
    </source>
</evidence>
<dbReference type="GO" id="GO:0015074">
    <property type="term" value="P:DNA integration"/>
    <property type="evidence" value="ECO:0007669"/>
    <property type="project" value="InterPro"/>
</dbReference>
<accession>A0AAE1WJN9</accession>
<evidence type="ECO:0000259" key="3">
    <source>
        <dbReference type="PROSITE" id="PS50994"/>
    </source>
</evidence>
<name>A0AAE1WJN9_9LAMI</name>
<dbReference type="Gene3D" id="3.30.420.10">
    <property type="entry name" value="Ribonuclease H-like superfamily/Ribonuclease H"/>
    <property type="match status" value="1"/>
</dbReference>
<feature type="coiled-coil region" evidence="1">
    <location>
        <begin position="212"/>
        <end position="239"/>
    </location>
</feature>
<feature type="domain" description="Integrase catalytic" evidence="3">
    <location>
        <begin position="34"/>
        <end position="201"/>
    </location>
</feature>
<protein>
    <submittedName>
        <fullName evidence="4">Uncharacterized protein</fullName>
    </submittedName>
</protein>
<evidence type="ECO:0000313" key="5">
    <source>
        <dbReference type="Proteomes" id="UP001289374"/>
    </source>
</evidence>
<dbReference type="Pfam" id="PF00385">
    <property type="entry name" value="Chromo"/>
    <property type="match status" value="1"/>
</dbReference>
<dbReference type="EMBL" id="JACGWL010000010">
    <property type="protein sequence ID" value="KAK4394407.1"/>
    <property type="molecule type" value="Genomic_DNA"/>
</dbReference>
<dbReference type="PANTHER" id="PTHR37984">
    <property type="entry name" value="PROTEIN CBG26694"/>
    <property type="match status" value="1"/>
</dbReference>
<proteinExistence type="predicted"/>
<dbReference type="SUPFAM" id="SSF53098">
    <property type="entry name" value="Ribonuclease H-like"/>
    <property type="match status" value="1"/>
</dbReference>
<comment type="caution">
    <text evidence="4">The sequence shown here is derived from an EMBL/GenBank/DDBJ whole genome shotgun (WGS) entry which is preliminary data.</text>
</comment>
<dbReference type="CDD" id="cd00024">
    <property type="entry name" value="CD_CSD"/>
    <property type="match status" value="1"/>
</dbReference>
<evidence type="ECO:0000313" key="4">
    <source>
        <dbReference type="EMBL" id="KAK4394407.1"/>
    </source>
</evidence>
<dbReference type="PANTHER" id="PTHR37984:SF15">
    <property type="entry name" value="INTEGRASE CATALYTIC DOMAIN-CONTAINING PROTEIN"/>
    <property type="match status" value="1"/>
</dbReference>
<dbReference type="GO" id="GO:0003676">
    <property type="term" value="F:nucleic acid binding"/>
    <property type="evidence" value="ECO:0007669"/>
    <property type="project" value="InterPro"/>
</dbReference>
<dbReference type="InterPro" id="IPR036397">
    <property type="entry name" value="RNaseH_sf"/>
</dbReference>
<dbReference type="InterPro" id="IPR000953">
    <property type="entry name" value="Chromo/chromo_shadow_dom"/>
</dbReference>
<dbReference type="InterPro" id="IPR012337">
    <property type="entry name" value="RNaseH-like_sf"/>
</dbReference>
<organism evidence="4 5">
    <name type="scientific">Sesamum angolense</name>
    <dbReference type="NCBI Taxonomy" id="2727404"/>
    <lineage>
        <taxon>Eukaryota</taxon>
        <taxon>Viridiplantae</taxon>
        <taxon>Streptophyta</taxon>
        <taxon>Embryophyta</taxon>
        <taxon>Tracheophyta</taxon>
        <taxon>Spermatophyta</taxon>
        <taxon>Magnoliopsida</taxon>
        <taxon>eudicotyledons</taxon>
        <taxon>Gunneridae</taxon>
        <taxon>Pentapetalae</taxon>
        <taxon>asterids</taxon>
        <taxon>lamiids</taxon>
        <taxon>Lamiales</taxon>
        <taxon>Pedaliaceae</taxon>
        <taxon>Sesamum</taxon>
    </lineage>
</organism>
<feature type="domain" description="Chromo" evidence="2">
    <location>
        <begin position="274"/>
        <end position="326"/>
    </location>
</feature>
<dbReference type="InterPro" id="IPR023780">
    <property type="entry name" value="Chromo_domain"/>
</dbReference>
<dbReference type="Gene3D" id="2.40.50.40">
    <property type="match status" value="1"/>
</dbReference>
<dbReference type="PROSITE" id="PS50013">
    <property type="entry name" value="CHROMO_2"/>
    <property type="match status" value="1"/>
</dbReference>
<dbReference type="AlphaFoldDB" id="A0AAE1WJN9"/>
<dbReference type="SMART" id="SM00298">
    <property type="entry name" value="CHROMO"/>
    <property type="match status" value="1"/>
</dbReference>
<dbReference type="PROSITE" id="PS50994">
    <property type="entry name" value="INTEGRASE"/>
    <property type="match status" value="1"/>
</dbReference>
<reference evidence="4" key="1">
    <citation type="submission" date="2020-06" db="EMBL/GenBank/DDBJ databases">
        <authorList>
            <person name="Li T."/>
            <person name="Hu X."/>
            <person name="Zhang T."/>
            <person name="Song X."/>
            <person name="Zhang H."/>
            <person name="Dai N."/>
            <person name="Sheng W."/>
            <person name="Hou X."/>
            <person name="Wei L."/>
        </authorList>
    </citation>
    <scope>NUCLEOTIDE SEQUENCE</scope>
    <source>
        <strain evidence="4">K16</strain>
        <tissue evidence="4">Leaf</tissue>
    </source>
</reference>
<keyword evidence="5" id="KW-1185">Reference proteome</keyword>
<dbReference type="Proteomes" id="UP001289374">
    <property type="component" value="Unassembled WGS sequence"/>
</dbReference>
<reference evidence="4" key="2">
    <citation type="journal article" date="2024" name="Plant">
        <title>Genomic evolution and insights into agronomic trait innovations of Sesamum species.</title>
        <authorList>
            <person name="Miao H."/>
            <person name="Wang L."/>
            <person name="Qu L."/>
            <person name="Liu H."/>
            <person name="Sun Y."/>
            <person name="Le M."/>
            <person name="Wang Q."/>
            <person name="Wei S."/>
            <person name="Zheng Y."/>
            <person name="Lin W."/>
            <person name="Duan Y."/>
            <person name="Cao H."/>
            <person name="Xiong S."/>
            <person name="Wang X."/>
            <person name="Wei L."/>
            <person name="Li C."/>
            <person name="Ma Q."/>
            <person name="Ju M."/>
            <person name="Zhao R."/>
            <person name="Li G."/>
            <person name="Mu C."/>
            <person name="Tian Q."/>
            <person name="Mei H."/>
            <person name="Zhang T."/>
            <person name="Gao T."/>
            <person name="Zhang H."/>
        </authorList>
    </citation>
    <scope>NUCLEOTIDE SEQUENCE</scope>
    <source>
        <strain evidence="4">K16</strain>
    </source>
</reference>
<evidence type="ECO:0000259" key="2">
    <source>
        <dbReference type="PROSITE" id="PS50013"/>
    </source>
</evidence>
<sequence>MEEDVEAYVRTCLVCQLDKVERKKEAGLLQSLPIPKVPWQSVSMDFITGFPKVNGMASVLVVVDHFSKYGIFIAAPHACPAETAAELFFKNVTKYFGVPKDIVSDRDARFTGALFNMMGTELKFSTANHPQTNGQMERVNALVDDYLRYYVSASQRNWVDLLDVAQFSYNLHKSSATGISSFELAYGQQPTTPHEISVQRTGGKCPAAYRYAQSKQELLDEAKDSLAKAQRRMKKYADMGRRHVEFSAGDQDLLDTARQQTQRAPPVIRKEIEKTVLKILDHRTMGQSKKNRRTDYLVYWSGESEADATWERDVTLWQFEGKLDEYWAVREGVTPTRASGSSGGGDRRSIGLPSGSVREQACCAQWAEGLADARAGLGSVAQHGSSARYSAVRSTQQLCAGTRQQGAGLGSCVVHDGSAQTPRQLHSGLQTVPVA</sequence>
<dbReference type="InterPro" id="IPR001584">
    <property type="entry name" value="Integrase_cat-core"/>
</dbReference>
<dbReference type="InterPro" id="IPR016197">
    <property type="entry name" value="Chromo-like_dom_sf"/>
</dbReference>
<dbReference type="SUPFAM" id="SSF54160">
    <property type="entry name" value="Chromo domain-like"/>
    <property type="match status" value="1"/>
</dbReference>
<dbReference type="InterPro" id="IPR050951">
    <property type="entry name" value="Retrovirus_Pol_polyprotein"/>
</dbReference>